<keyword evidence="1" id="KW-0479">Metal-binding</keyword>
<dbReference type="GO" id="GO:0000981">
    <property type="term" value="F:DNA-binding transcription factor activity, RNA polymerase II-specific"/>
    <property type="evidence" value="ECO:0007669"/>
    <property type="project" value="InterPro"/>
</dbReference>
<dbReference type="RefSeq" id="XP_046049975.1">
    <property type="nucleotide sequence ID" value="XM_046195544.1"/>
</dbReference>
<dbReference type="InterPro" id="IPR036864">
    <property type="entry name" value="Zn2-C6_fun-type_DNA-bd_sf"/>
</dbReference>
<dbReference type="OrthoDB" id="1919336at2759"/>
<feature type="compositionally biased region" description="Low complexity" evidence="7">
    <location>
        <begin position="88"/>
        <end position="103"/>
    </location>
</feature>
<evidence type="ECO:0000313" key="9">
    <source>
        <dbReference type="EMBL" id="KAH7253728.1"/>
    </source>
</evidence>
<feature type="compositionally biased region" description="Polar residues" evidence="7">
    <location>
        <begin position="108"/>
        <end position="122"/>
    </location>
</feature>
<evidence type="ECO:0000256" key="3">
    <source>
        <dbReference type="ARBA" id="ARBA00023015"/>
    </source>
</evidence>
<dbReference type="InterPro" id="IPR052360">
    <property type="entry name" value="Transcr_Regulatory_Proteins"/>
</dbReference>
<reference evidence="9" key="1">
    <citation type="journal article" date="2021" name="Nat. Commun.">
        <title>Genetic determinants of endophytism in the Arabidopsis root mycobiome.</title>
        <authorList>
            <person name="Mesny F."/>
            <person name="Miyauchi S."/>
            <person name="Thiergart T."/>
            <person name="Pickel B."/>
            <person name="Atanasova L."/>
            <person name="Karlsson M."/>
            <person name="Huettel B."/>
            <person name="Barry K.W."/>
            <person name="Haridas S."/>
            <person name="Chen C."/>
            <person name="Bauer D."/>
            <person name="Andreopoulos W."/>
            <person name="Pangilinan J."/>
            <person name="LaButti K."/>
            <person name="Riley R."/>
            <person name="Lipzen A."/>
            <person name="Clum A."/>
            <person name="Drula E."/>
            <person name="Henrissat B."/>
            <person name="Kohler A."/>
            <person name="Grigoriev I.V."/>
            <person name="Martin F.M."/>
            <person name="Hacquard S."/>
        </authorList>
    </citation>
    <scope>NUCLEOTIDE SEQUENCE</scope>
    <source>
        <strain evidence="9">MPI-CAGE-AT-0023</strain>
    </source>
</reference>
<dbReference type="GO" id="GO:0008270">
    <property type="term" value="F:zinc ion binding"/>
    <property type="evidence" value="ECO:0007669"/>
    <property type="project" value="InterPro"/>
</dbReference>
<evidence type="ECO:0000256" key="2">
    <source>
        <dbReference type="ARBA" id="ARBA00022833"/>
    </source>
</evidence>
<protein>
    <recommendedName>
        <fullName evidence="8">Zn(2)-C6 fungal-type domain-containing protein</fullName>
    </recommendedName>
</protein>
<feature type="compositionally biased region" description="Basic residues" evidence="7">
    <location>
        <begin position="24"/>
        <end position="40"/>
    </location>
</feature>
<keyword evidence="2" id="KW-0862">Zinc</keyword>
<keyword evidence="6" id="KW-0539">Nucleus</keyword>
<evidence type="ECO:0000256" key="6">
    <source>
        <dbReference type="ARBA" id="ARBA00023242"/>
    </source>
</evidence>
<dbReference type="SUPFAM" id="SSF57701">
    <property type="entry name" value="Zn2/Cys6 DNA-binding domain"/>
    <property type="match status" value="1"/>
</dbReference>
<dbReference type="PANTHER" id="PTHR36206">
    <property type="entry name" value="ASPERCRYPTIN BIOSYNTHESIS CLUSTER-SPECIFIC TRANSCRIPTION REGULATOR ATNN-RELATED"/>
    <property type="match status" value="1"/>
</dbReference>
<evidence type="ECO:0000256" key="1">
    <source>
        <dbReference type="ARBA" id="ARBA00022723"/>
    </source>
</evidence>
<dbReference type="GeneID" id="70225498"/>
<dbReference type="GO" id="GO:0003677">
    <property type="term" value="F:DNA binding"/>
    <property type="evidence" value="ECO:0007669"/>
    <property type="project" value="UniProtKB-KW"/>
</dbReference>
<dbReference type="InterPro" id="IPR001138">
    <property type="entry name" value="Zn2Cys6_DnaBD"/>
</dbReference>
<feature type="region of interest" description="Disordered" evidence="7">
    <location>
        <begin position="1"/>
        <end position="44"/>
    </location>
</feature>
<dbReference type="AlphaFoldDB" id="A0A9P9HA23"/>
<dbReference type="CDD" id="cd00067">
    <property type="entry name" value="GAL4"/>
    <property type="match status" value="1"/>
</dbReference>
<dbReference type="InterPro" id="IPR021858">
    <property type="entry name" value="Fun_TF"/>
</dbReference>
<keyword evidence="5" id="KW-0804">Transcription</keyword>
<comment type="caution">
    <text evidence="9">The sequence shown here is derived from an EMBL/GenBank/DDBJ whole genome shotgun (WGS) entry which is preliminary data.</text>
</comment>
<dbReference type="Gene3D" id="4.10.240.10">
    <property type="entry name" value="Zn(2)-C6 fungal-type DNA-binding domain"/>
    <property type="match status" value="1"/>
</dbReference>
<evidence type="ECO:0000313" key="10">
    <source>
        <dbReference type="Proteomes" id="UP000720189"/>
    </source>
</evidence>
<keyword evidence="4" id="KW-0238">DNA-binding</keyword>
<name>A0A9P9HA23_FUSRE</name>
<dbReference type="Proteomes" id="UP000720189">
    <property type="component" value="Unassembled WGS sequence"/>
</dbReference>
<dbReference type="EMBL" id="JAGMUX010000007">
    <property type="protein sequence ID" value="KAH7253728.1"/>
    <property type="molecule type" value="Genomic_DNA"/>
</dbReference>
<dbReference type="Pfam" id="PF11951">
    <property type="entry name" value="Fungal_trans_2"/>
    <property type="match status" value="1"/>
</dbReference>
<keyword evidence="10" id="KW-1185">Reference proteome</keyword>
<dbReference type="PROSITE" id="PS50048">
    <property type="entry name" value="ZN2_CY6_FUNGAL_2"/>
    <property type="match status" value="1"/>
</dbReference>
<feature type="region of interest" description="Disordered" evidence="7">
    <location>
        <begin position="88"/>
        <end position="133"/>
    </location>
</feature>
<dbReference type="Pfam" id="PF00172">
    <property type="entry name" value="Zn_clus"/>
    <property type="match status" value="1"/>
</dbReference>
<evidence type="ECO:0000256" key="5">
    <source>
        <dbReference type="ARBA" id="ARBA00023163"/>
    </source>
</evidence>
<keyword evidence="3" id="KW-0805">Transcription regulation</keyword>
<gene>
    <name evidence="9" type="ORF">BKA55DRAFT_593395</name>
</gene>
<dbReference type="PANTHER" id="PTHR36206:SF12">
    <property type="entry name" value="ASPERCRYPTIN BIOSYNTHESIS CLUSTER-SPECIFIC TRANSCRIPTION REGULATOR ATNN-RELATED"/>
    <property type="match status" value="1"/>
</dbReference>
<evidence type="ECO:0000256" key="7">
    <source>
        <dbReference type="SAM" id="MobiDB-lite"/>
    </source>
</evidence>
<organism evidence="9 10">
    <name type="scientific">Fusarium redolens</name>
    <dbReference type="NCBI Taxonomy" id="48865"/>
    <lineage>
        <taxon>Eukaryota</taxon>
        <taxon>Fungi</taxon>
        <taxon>Dikarya</taxon>
        <taxon>Ascomycota</taxon>
        <taxon>Pezizomycotina</taxon>
        <taxon>Sordariomycetes</taxon>
        <taxon>Hypocreomycetidae</taxon>
        <taxon>Hypocreales</taxon>
        <taxon>Nectriaceae</taxon>
        <taxon>Fusarium</taxon>
        <taxon>Fusarium redolens species complex</taxon>
    </lineage>
</organism>
<evidence type="ECO:0000259" key="8">
    <source>
        <dbReference type="PROSITE" id="PS50048"/>
    </source>
</evidence>
<accession>A0A9P9HA23</accession>
<evidence type="ECO:0000256" key="4">
    <source>
        <dbReference type="ARBA" id="ARBA00023125"/>
    </source>
</evidence>
<proteinExistence type="predicted"/>
<feature type="domain" description="Zn(2)-C6 fungal-type" evidence="8">
    <location>
        <begin position="43"/>
        <end position="80"/>
    </location>
</feature>
<sequence length="370" mass="40527">MRPIIPLYNEDSSPKPPSRILPPKVKKAVRRWQRAGKPKSRSGCGTCKIRRVKCDGFQLTNATLEARPICVRCAKGKFDCDGYTSDTAGEASDSSDLSSGTESPAIGNVSTSPGTPATSLDLTPSPALDHSEPCTGHELTLPSALLASTHGPIYLEHFNQHANLGNAVFSYSELYSRIVLQETLQDECVQDAVLALGSFFYSGFILSQPGIQTETANHHRHQSLQLYNVALNSFGKRMQNSNRITPRWVVLMTPLLVMYEVLQGDFDAADTLLGSAMEVLRSTGGISHISTSESSDIFSYTSLQIAGDVRPFFTMTSIQIAHENLQWDSVVFIHSDLLAAVNKVASFDEGYYGDMPQDLSSMDNDYGWMD</sequence>